<dbReference type="GO" id="GO:0004316">
    <property type="term" value="F:3-oxoacyl-[acyl-carrier-protein] reductase (NADPH) activity"/>
    <property type="evidence" value="ECO:0007669"/>
    <property type="project" value="UniProtKB-EC"/>
</dbReference>
<proteinExistence type="inferred from homology"/>
<dbReference type="SUPFAM" id="SSF51735">
    <property type="entry name" value="NAD(P)-binding Rossmann-fold domains"/>
    <property type="match status" value="1"/>
</dbReference>
<dbReference type="PANTHER" id="PTHR42879:SF2">
    <property type="entry name" value="3-OXOACYL-[ACYL-CARRIER-PROTEIN] REDUCTASE FABG"/>
    <property type="match status" value="1"/>
</dbReference>
<dbReference type="RefSeq" id="XP_016261467.1">
    <property type="nucleotide sequence ID" value="XM_016407987.1"/>
</dbReference>
<dbReference type="PRINTS" id="PR00081">
    <property type="entry name" value="GDHRDH"/>
</dbReference>
<keyword evidence="3" id="KW-0521">NADP</keyword>
<dbReference type="InterPro" id="IPR050259">
    <property type="entry name" value="SDR"/>
</dbReference>
<dbReference type="PANTHER" id="PTHR42879">
    <property type="entry name" value="3-OXOACYL-(ACYL-CARRIER-PROTEIN) REDUCTASE"/>
    <property type="match status" value="1"/>
</dbReference>
<accession>A0A0D2AMR2</accession>
<evidence type="ECO:0000256" key="1">
    <source>
        <dbReference type="ARBA" id="ARBA00006484"/>
    </source>
</evidence>
<dbReference type="FunFam" id="3.40.50.720:FF:000173">
    <property type="entry name" value="3-oxoacyl-[acyl-carrier protein] reductase"/>
    <property type="match status" value="1"/>
</dbReference>
<dbReference type="EMBL" id="KN847337">
    <property type="protein sequence ID" value="KIW41251.1"/>
    <property type="molecule type" value="Genomic_DNA"/>
</dbReference>
<dbReference type="CDD" id="cd05233">
    <property type="entry name" value="SDR_c"/>
    <property type="match status" value="1"/>
</dbReference>
<dbReference type="InterPro" id="IPR036291">
    <property type="entry name" value="NAD(P)-bd_dom_sf"/>
</dbReference>
<keyword evidence="4" id="KW-0560">Oxidoreductase</keyword>
<dbReference type="AlphaFoldDB" id="A0A0D2AMR2"/>
<evidence type="ECO:0000256" key="4">
    <source>
        <dbReference type="ARBA" id="ARBA00023002"/>
    </source>
</evidence>
<dbReference type="STRING" id="215243.A0A0D2AMR2"/>
<evidence type="ECO:0000259" key="6">
    <source>
        <dbReference type="SMART" id="SM00822"/>
    </source>
</evidence>
<evidence type="ECO:0000313" key="7">
    <source>
        <dbReference type="EMBL" id="KIW41251.1"/>
    </source>
</evidence>
<dbReference type="Proteomes" id="UP000053342">
    <property type="component" value="Unassembled WGS sequence"/>
</dbReference>
<dbReference type="InterPro" id="IPR057326">
    <property type="entry name" value="KR_dom"/>
</dbReference>
<keyword evidence="8" id="KW-1185">Reference proteome</keyword>
<dbReference type="InterPro" id="IPR002347">
    <property type="entry name" value="SDR_fam"/>
</dbReference>
<dbReference type="GO" id="GO:0032787">
    <property type="term" value="P:monocarboxylic acid metabolic process"/>
    <property type="evidence" value="ECO:0007669"/>
    <property type="project" value="UniProtKB-ARBA"/>
</dbReference>
<dbReference type="Gene3D" id="3.40.50.720">
    <property type="entry name" value="NAD(P)-binding Rossmann-like Domain"/>
    <property type="match status" value="1"/>
</dbReference>
<evidence type="ECO:0000313" key="8">
    <source>
        <dbReference type="Proteomes" id="UP000053342"/>
    </source>
</evidence>
<sequence length="253" mass="26694">MSSTLTTDLSSHLALVTGATGGIGRATCLSLAKLGCSVAIHYHSAAEKAAKLESTLMAYGVKAQAFQADLSDYEGARKLHAAVVKDMGHPTILFNNAGMTMGKSGVKDISEVTVEEFEQTWRGNCGTAFLLTQLCIPSMLRHNWGRVIFCSSVAGFTGGVVGPHYASSKSAMHGLIHWLAGAYGKKGITVNGVAPALIEETGMLPGSNDELSGKIPIGRLGKPEEIAETVVWMVKTGYVHNKVVAVDGGWFIQ</sequence>
<comment type="catalytic activity">
    <reaction evidence="5">
        <text>a (3R)-hydroxyacyl-[ACP] + NADP(+) = a 3-oxoacyl-[ACP] + NADPH + H(+)</text>
        <dbReference type="Rhea" id="RHEA:17397"/>
        <dbReference type="Rhea" id="RHEA-COMP:9916"/>
        <dbReference type="Rhea" id="RHEA-COMP:9945"/>
        <dbReference type="ChEBI" id="CHEBI:15378"/>
        <dbReference type="ChEBI" id="CHEBI:57783"/>
        <dbReference type="ChEBI" id="CHEBI:58349"/>
        <dbReference type="ChEBI" id="CHEBI:78776"/>
        <dbReference type="ChEBI" id="CHEBI:78827"/>
        <dbReference type="EC" id="1.1.1.100"/>
    </reaction>
</comment>
<comment type="similarity">
    <text evidence="1">Belongs to the short-chain dehydrogenases/reductases (SDR) family.</text>
</comment>
<protein>
    <recommendedName>
        <fullName evidence="2">3-oxoacyl-[acyl-carrier-protein] reductase</fullName>
        <ecNumber evidence="2">1.1.1.100</ecNumber>
    </recommendedName>
</protein>
<dbReference type="HOGENOM" id="CLU_010194_1_3_1"/>
<name>A0A0D2AMR2_9EURO</name>
<dbReference type="GeneID" id="27358898"/>
<dbReference type="EC" id="1.1.1.100" evidence="2"/>
<evidence type="ECO:0000256" key="3">
    <source>
        <dbReference type="ARBA" id="ARBA00022857"/>
    </source>
</evidence>
<dbReference type="OrthoDB" id="417891at2759"/>
<evidence type="ECO:0000256" key="2">
    <source>
        <dbReference type="ARBA" id="ARBA00012948"/>
    </source>
</evidence>
<dbReference type="VEuPathDB" id="FungiDB:PV06_06824"/>
<feature type="domain" description="Ketoreductase" evidence="6">
    <location>
        <begin position="12"/>
        <end position="201"/>
    </location>
</feature>
<reference evidence="7 8" key="1">
    <citation type="submission" date="2015-01" db="EMBL/GenBank/DDBJ databases">
        <title>The Genome Sequence of Exophiala oligosperma CBS72588.</title>
        <authorList>
            <consortium name="The Broad Institute Genomics Platform"/>
            <person name="Cuomo C."/>
            <person name="de Hoog S."/>
            <person name="Gorbushina A."/>
            <person name="Stielow B."/>
            <person name="Teixiera M."/>
            <person name="Abouelleil A."/>
            <person name="Chapman S.B."/>
            <person name="Priest M."/>
            <person name="Young S.K."/>
            <person name="Wortman J."/>
            <person name="Nusbaum C."/>
            <person name="Birren B."/>
        </authorList>
    </citation>
    <scope>NUCLEOTIDE SEQUENCE [LARGE SCALE GENOMIC DNA]</scope>
    <source>
        <strain evidence="7 8">CBS 72588</strain>
    </source>
</reference>
<organism evidence="7 8">
    <name type="scientific">Exophiala oligosperma</name>
    <dbReference type="NCBI Taxonomy" id="215243"/>
    <lineage>
        <taxon>Eukaryota</taxon>
        <taxon>Fungi</taxon>
        <taxon>Dikarya</taxon>
        <taxon>Ascomycota</taxon>
        <taxon>Pezizomycotina</taxon>
        <taxon>Eurotiomycetes</taxon>
        <taxon>Chaetothyriomycetidae</taxon>
        <taxon>Chaetothyriales</taxon>
        <taxon>Herpotrichiellaceae</taxon>
        <taxon>Exophiala</taxon>
    </lineage>
</organism>
<dbReference type="SMART" id="SM00822">
    <property type="entry name" value="PKS_KR"/>
    <property type="match status" value="1"/>
</dbReference>
<dbReference type="PROSITE" id="PS00061">
    <property type="entry name" value="ADH_SHORT"/>
    <property type="match status" value="1"/>
</dbReference>
<dbReference type="InterPro" id="IPR020904">
    <property type="entry name" value="Sc_DH/Rdtase_CS"/>
</dbReference>
<gene>
    <name evidence="7" type="ORF">PV06_06824</name>
</gene>
<dbReference type="Pfam" id="PF00106">
    <property type="entry name" value="adh_short"/>
    <property type="match status" value="1"/>
</dbReference>
<evidence type="ECO:0000256" key="5">
    <source>
        <dbReference type="ARBA" id="ARBA00048508"/>
    </source>
</evidence>